<dbReference type="EMBL" id="CP095061">
    <property type="protein sequence ID" value="UOQ67571.1"/>
    <property type="molecule type" value="Genomic_DNA"/>
</dbReference>
<evidence type="ECO:0000256" key="1">
    <source>
        <dbReference type="SAM" id="SignalP"/>
    </source>
</evidence>
<name>A0ABY4G9V7_9BACT</name>
<keyword evidence="1" id="KW-0732">Signal</keyword>
<protein>
    <submittedName>
        <fullName evidence="2">PmoA family protein</fullName>
    </submittedName>
</protein>
<dbReference type="Pfam" id="PF14100">
    <property type="entry name" value="DUF6807"/>
    <property type="match status" value="1"/>
</dbReference>
<sequence length="355" mass="39089">MQLVTLPCAGALLLALTCTSVAEAQKTEQVRVVKDPKAKKIDVFVGKQLFTTLLYPDSLEKPVLYPLHAANGTVVTRGFPVAPKPGDPTDHPHHLGLWFNFENVNGLDFWNNSYAIPADKKGSYGWIKTDKILETTSGPTGTLAYHANWTNQKNEVLLEENTRFEFSGTDRERTIDRVTTLKAVMDVVTFTDAKDGLLGLRLAHELQIPSDKDEKFTDSKGIVTVVKAGTDKVPNGTYLTSTGKRGNDAWSTRAAWCKVYGKMGQDSVSIAILDHPKNPNYPTFWHARGYGLFAANPLGEKIFTNGTTAKNLQLKKGESVTFRYRVLIDEGSKTLSAKQLNQAAADFAKKNVAVK</sequence>
<evidence type="ECO:0000313" key="3">
    <source>
        <dbReference type="Proteomes" id="UP000830401"/>
    </source>
</evidence>
<proteinExistence type="predicted"/>
<dbReference type="Proteomes" id="UP000830401">
    <property type="component" value="Chromosome"/>
</dbReference>
<reference evidence="2" key="1">
    <citation type="submission" date="2022-04" db="EMBL/GenBank/DDBJ databases">
        <title>Hymenobacter sp. isolated from the air.</title>
        <authorList>
            <person name="Won M."/>
            <person name="Lee C.-M."/>
            <person name="Woen H.-Y."/>
            <person name="Kwon S.-W."/>
        </authorList>
    </citation>
    <scope>NUCLEOTIDE SEQUENCE</scope>
    <source>
        <strain evidence="2">5420S-77</strain>
    </source>
</reference>
<accession>A0ABY4G9V7</accession>
<dbReference type="InterPro" id="IPR029475">
    <property type="entry name" value="DUF6807"/>
</dbReference>
<keyword evidence="3" id="KW-1185">Reference proteome</keyword>
<organism evidence="2 3">
    <name type="scientific">Hymenobacter volaticus</name>
    <dbReference type="NCBI Taxonomy" id="2932254"/>
    <lineage>
        <taxon>Bacteria</taxon>
        <taxon>Pseudomonadati</taxon>
        <taxon>Bacteroidota</taxon>
        <taxon>Cytophagia</taxon>
        <taxon>Cytophagales</taxon>
        <taxon>Hymenobacteraceae</taxon>
        <taxon>Hymenobacter</taxon>
    </lineage>
</organism>
<feature type="chain" id="PRO_5045857588" evidence="1">
    <location>
        <begin position="25"/>
        <end position="355"/>
    </location>
</feature>
<evidence type="ECO:0000313" key="2">
    <source>
        <dbReference type="EMBL" id="UOQ67571.1"/>
    </source>
</evidence>
<feature type="signal peptide" evidence="1">
    <location>
        <begin position="1"/>
        <end position="24"/>
    </location>
</feature>
<gene>
    <name evidence="2" type="ORF">MUN86_06790</name>
</gene>
<dbReference type="RefSeq" id="WP_245123316.1">
    <property type="nucleotide sequence ID" value="NZ_CP095061.1"/>
</dbReference>